<feature type="transmembrane region" description="Helical" evidence="1">
    <location>
        <begin position="161"/>
        <end position="180"/>
    </location>
</feature>
<feature type="transmembrane region" description="Helical" evidence="1">
    <location>
        <begin position="370"/>
        <end position="391"/>
    </location>
</feature>
<feature type="transmembrane region" description="Helical" evidence="1">
    <location>
        <begin position="7"/>
        <end position="34"/>
    </location>
</feature>
<keyword evidence="1" id="KW-1133">Transmembrane helix</keyword>
<feature type="transmembrane region" description="Helical" evidence="1">
    <location>
        <begin position="192"/>
        <end position="216"/>
    </location>
</feature>
<dbReference type="GO" id="GO:0016020">
    <property type="term" value="C:membrane"/>
    <property type="evidence" value="ECO:0007669"/>
    <property type="project" value="GOC"/>
</dbReference>
<accession>A0A2M7G3B5</accession>
<feature type="transmembrane region" description="Helical" evidence="1">
    <location>
        <begin position="313"/>
        <end position="335"/>
    </location>
</feature>
<dbReference type="GO" id="GO:0006506">
    <property type="term" value="P:GPI anchor biosynthetic process"/>
    <property type="evidence" value="ECO:0007669"/>
    <property type="project" value="TreeGrafter"/>
</dbReference>
<name>A0A2M7G3B5_9BACT</name>
<evidence type="ECO:0000256" key="1">
    <source>
        <dbReference type="SAM" id="Phobius"/>
    </source>
</evidence>
<feature type="transmembrane region" description="Helical" evidence="1">
    <location>
        <begin position="40"/>
        <end position="58"/>
    </location>
</feature>
<protein>
    <recommendedName>
        <fullName evidence="2">Endonuclease/exonuclease/phosphatase domain-containing protein</fullName>
    </recommendedName>
</protein>
<sequence>MNCLPPALLLVFWLLLDFTGILLSVISTTFYFGWAGLSLLVVRIFLTALLAFSAPLAYRLFFWRLPQGPVLKILVGIQFALYLAISFNRDTQFFAWAVVAGTWVSGLALMAIFRNFSGFKHPSLSFIALMFSVFLYLGSRVSNQGLALFFFPPSLNEGSPLAWITVLIFALATLFLPAPLKTVSESEKTSPLWLAEFYGLPLGPLLGLSVGLIYNLHIWSARTSDYQASVYFLSLILGCAVAWFVFLGLKQKRFFVIPIASFTLAVSLYCILLVQYQLATGLAAHFMGSFGLGLFWLVYLTRYQAFSQSKQDYFPVWGLQLGFVAFLLILAIFLLQSNPKGFWLAWLMVSAVLALAEYKNNSLPFEPGRLQRIWLFSLFCFFLPGILALFIRERSDLAQAVAQPVLRIMSTNIRYGWTDTYRFDPFPHVQWLKAHPVDILGIQEVNKGHTSGAYSDLFRLYQQAMPGHWRYADANYGFGNALMTHFPILSSETRTYQAKDMLRRSCLKATLAVGKNKIDVYVTHLSHLPPPNPVREAQVQELQTWIRESQNPWIVIGDFNAHPDSAEVQSLLKLAHPVFSQNKQLLQTLSFPSLQPQERIDYIFFSSQFSLRNQEIPATEGSTDHRPILTELILP</sequence>
<feature type="transmembrane region" description="Helical" evidence="1">
    <location>
        <begin position="93"/>
        <end position="112"/>
    </location>
</feature>
<gene>
    <name evidence="3" type="ORF">COW36_13375</name>
</gene>
<feature type="domain" description="Endonuclease/exonuclease/phosphatase" evidence="2">
    <location>
        <begin position="430"/>
        <end position="625"/>
    </location>
</feature>
<evidence type="ECO:0000259" key="2">
    <source>
        <dbReference type="Pfam" id="PF03372"/>
    </source>
</evidence>
<dbReference type="Proteomes" id="UP000231019">
    <property type="component" value="Unassembled WGS sequence"/>
</dbReference>
<dbReference type="Gene3D" id="3.60.10.10">
    <property type="entry name" value="Endonuclease/exonuclease/phosphatase"/>
    <property type="match status" value="1"/>
</dbReference>
<comment type="caution">
    <text evidence="3">The sequence shown here is derived from an EMBL/GenBank/DDBJ whole genome shotgun (WGS) entry which is preliminary data.</text>
</comment>
<feature type="transmembrane region" description="Helical" evidence="1">
    <location>
        <begin position="282"/>
        <end position="301"/>
    </location>
</feature>
<organism evidence="3 4">
    <name type="scientific">bacterium (Candidatus Blackallbacteria) CG17_big_fil_post_rev_8_21_14_2_50_48_46</name>
    <dbReference type="NCBI Taxonomy" id="2014261"/>
    <lineage>
        <taxon>Bacteria</taxon>
        <taxon>Candidatus Blackallbacteria</taxon>
    </lineage>
</organism>
<dbReference type="AlphaFoldDB" id="A0A2M7G3B5"/>
<proteinExistence type="predicted"/>
<evidence type="ECO:0000313" key="3">
    <source>
        <dbReference type="EMBL" id="PIW16320.1"/>
    </source>
</evidence>
<feature type="transmembrane region" description="Helical" evidence="1">
    <location>
        <begin position="124"/>
        <end position="141"/>
    </location>
</feature>
<dbReference type="PANTHER" id="PTHR14859">
    <property type="entry name" value="CALCOFLUOR WHITE HYPERSENSITIVE PROTEIN PRECURSOR"/>
    <property type="match status" value="1"/>
</dbReference>
<dbReference type="InterPro" id="IPR051916">
    <property type="entry name" value="GPI-anchor_lipid_remodeler"/>
</dbReference>
<dbReference type="PANTHER" id="PTHR14859:SF1">
    <property type="entry name" value="PGAP2-INTERACTING PROTEIN"/>
    <property type="match status" value="1"/>
</dbReference>
<feature type="transmembrane region" description="Helical" evidence="1">
    <location>
        <begin position="228"/>
        <end position="247"/>
    </location>
</feature>
<dbReference type="InterPro" id="IPR036691">
    <property type="entry name" value="Endo/exonu/phosph_ase_sf"/>
</dbReference>
<reference evidence="3 4" key="1">
    <citation type="submission" date="2017-09" db="EMBL/GenBank/DDBJ databases">
        <title>Depth-based differentiation of microbial function through sediment-hosted aquifers and enrichment of novel symbionts in the deep terrestrial subsurface.</title>
        <authorList>
            <person name="Probst A.J."/>
            <person name="Ladd B."/>
            <person name="Jarett J.K."/>
            <person name="Geller-Mcgrath D.E."/>
            <person name="Sieber C.M."/>
            <person name="Emerson J.B."/>
            <person name="Anantharaman K."/>
            <person name="Thomas B.C."/>
            <person name="Malmstrom R."/>
            <person name="Stieglmeier M."/>
            <person name="Klingl A."/>
            <person name="Woyke T."/>
            <person name="Ryan C.M."/>
            <person name="Banfield J.F."/>
        </authorList>
    </citation>
    <scope>NUCLEOTIDE SEQUENCE [LARGE SCALE GENOMIC DNA]</scope>
    <source>
        <strain evidence="3">CG17_big_fil_post_rev_8_21_14_2_50_48_46</strain>
    </source>
</reference>
<feature type="transmembrane region" description="Helical" evidence="1">
    <location>
        <begin position="70"/>
        <end position="87"/>
    </location>
</feature>
<evidence type="ECO:0000313" key="4">
    <source>
        <dbReference type="Proteomes" id="UP000231019"/>
    </source>
</evidence>
<keyword evidence="1" id="KW-0472">Membrane</keyword>
<keyword evidence="1" id="KW-0812">Transmembrane</keyword>
<feature type="transmembrane region" description="Helical" evidence="1">
    <location>
        <begin position="254"/>
        <end position="276"/>
    </location>
</feature>
<dbReference type="InterPro" id="IPR005135">
    <property type="entry name" value="Endo/exonuclease/phosphatase"/>
</dbReference>
<dbReference type="GO" id="GO:0003824">
    <property type="term" value="F:catalytic activity"/>
    <property type="evidence" value="ECO:0007669"/>
    <property type="project" value="InterPro"/>
</dbReference>
<dbReference type="Pfam" id="PF03372">
    <property type="entry name" value="Exo_endo_phos"/>
    <property type="match status" value="1"/>
</dbReference>
<dbReference type="EMBL" id="PFFQ01000038">
    <property type="protein sequence ID" value="PIW16320.1"/>
    <property type="molecule type" value="Genomic_DNA"/>
</dbReference>
<dbReference type="SUPFAM" id="SSF56219">
    <property type="entry name" value="DNase I-like"/>
    <property type="match status" value="1"/>
</dbReference>